<reference evidence="2" key="1">
    <citation type="submission" date="2020-08" db="EMBL/GenBank/DDBJ databases">
        <title>Genome public.</title>
        <authorList>
            <person name="Liu C."/>
            <person name="Sun Q."/>
        </authorList>
    </citation>
    <scope>NUCLEOTIDE SEQUENCE</scope>
    <source>
        <strain evidence="2">NSJ-24</strain>
    </source>
</reference>
<dbReference type="EMBL" id="JACRTA010000003">
    <property type="protein sequence ID" value="MBC8569175.1"/>
    <property type="molecule type" value="Genomic_DNA"/>
</dbReference>
<gene>
    <name evidence="2" type="ORF">H8692_10435</name>
</gene>
<accession>A0A926IAJ0</accession>
<name>A0A926IAJ0_9FIRM</name>
<evidence type="ECO:0000313" key="2">
    <source>
        <dbReference type="EMBL" id="MBC8569175.1"/>
    </source>
</evidence>
<dbReference type="Proteomes" id="UP000610862">
    <property type="component" value="Unassembled WGS sequence"/>
</dbReference>
<sequence>MKKLTAIIVSLSMVLMFGLYGCGSSNKAEADKTAPEHFILTGEYSDNLINFTEISDDAEVVMWDAESEKFKESELSEETIVGNFTKLSEKDENGVAGKVEIVPYEDKADFWDEDAAWIEGAGIDSDPAVDDETGEKVFSAEYRIPMGERILSGFKLGDYSGTTDFANVNKINYWSDNDYYHATSNDTLTMLTGYKTYLQTTSWTCGLSSIASVLEWYGVRDGLNDLDLAALRGAKDGDQFARGTDLDEMVNVFHKLTDLGITGEWDIITSDDKDGAELLYDPEWIQNQLKEGHPIIVGWNSYGAHYQTIIGYDNMGTEDTLDDVLIIMDPYDTTDQDNDGYTIESYERLSSGLFTMDSEVSGTKFITAAPAEGWKYEQTIGDGINTDYDNAGVFTDDNKMSYGKTAEDIKKYYPDTEYLGDNGLAGAATGGYERSGDHNYSPYYKFFDFYNMESNDTLKILTHFKTLQQSTEWTCGATSAAMVMNWFNMSEGETDVSLAKHRQDGDTGATYLSGMEEIFTYMNEEHDQDWIWFTNKDLDDPEGEESYIGDYCLQAGTTEDWYGLIPYLLENDIPIMIGWDEWGGHWQVIVGYDDMGTPDATQDDVLILADAYDTTDHNQDGYVIESFERLVYGWYSSYDEDNMHNEFIVAFPKSQHEDVVKALDLN</sequence>
<dbReference type="Pfam" id="PF12385">
    <property type="entry name" value="Peptidase_C70"/>
    <property type="match status" value="1"/>
</dbReference>
<organism evidence="2 3">
    <name type="scientific">Lentihominibacter hominis</name>
    <dbReference type="NCBI Taxonomy" id="2763645"/>
    <lineage>
        <taxon>Bacteria</taxon>
        <taxon>Bacillati</taxon>
        <taxon>Bacillota</taxon>
        <taxon>Clostridia</taxon>
        <taxon>Peptostreptococcales</taxon>
        <taxon>Anaerovoracaceae</taxon>
        <taxon>Lentihominibacter</taxon>
    </lineage>
</organism>
<dbReference type="InterPro" id="IPR022118">
    <property type="entry name" value="Peptidase_C70_AvrRpt2"/>
</dbReference>
<evidence type="ECO:0000313" key="3">
    <source>
        <dbReference type="Proteomes" id="UP000610862"/>
    </source>
</evidence>
<protein>
    <recommendedName>
        <fullName evidence="4">Peptidase C39-like domain-containing protein</fullName>
    </recommendedName>
</protein>
<proteinExistence type="predicted"/>
<keyword evidence="3" id="KW-1185">Reference proteome</keyword>
<dbReference type="Gene3D" id="3.90.70.10">
    <property type="entry name" value="Cysteine proteinases"/>
    <property type="match status" value="1"/>
</dbReference>
<keyword evidence="1" id="KW-0732">Signal</keyword>
<dbReference type="RefSeq" id="WP_187525656.1">
    <property type="nucleotide sequence ID" value="NZ_JACRTA010000003.1"/>
</dbReference>
<evidence type="ECO:0000256" key="1">
    <source>
        <dbReference type="SAM" id="SignalP"/>
    </source>
</evidence>
<feature type="chain" id="PRO_5039022631" description="Peptidase C39-like domain-containing protein" evidence="1">
    <location>
        <begin position="22"/>
        <end position="666"/>
    </location>
</feature>
<dbReference type="PROSITE" id="PS51257">
    <property type="entry name" value="PROKAR_LIPOPROTEIN"/>
    <property type="match status" value="1"/>
</dbReference>
<evidence type="ECO:0008006" key="4">
    <source>
        <dbReference type="Google" id="ProtNLM"/>
    </source>
</evidence>
<feature type="signal peptide" evidence="1">
    <location>
        <begin position="1"/>
        <end position="21"/>
    </location>
</feature>
<dbReference type="AlphaFoldDB" id="A0A926IAJ0"/>
<comment type="caution">
    <text evidence="2">The sequence shown here is derived from an EMBL/GenBank/DDBJ whole genome shotgun (WGS) entry which is preliminary data.</text>
</comment>